<keyword evidence="6" id="KW-0175">Coiled coil</keyword>
<dbReference type="PROSITE" id="PS50112">
    <property type="entry name" value="PAS"/>
    <property type="match status" value="1"/>
</dbReference>
<keyword evidence="1" id="KW-0547">Nucleotide-binding</keyword>
<dbReference type="InterPro" id="IPR025943">
    <property type="entry name" value="Sigma_54_int_dom_ATP-bd_2"/>
</dbReference>
<dbReference type="PANTHER" id="PTHR32071">
    <property type="entry name" value="TRANSCRIPTIONAL REGULATORY PROTEIN"/>
    <property type="match status" value="1"/>
</dbReference>
<dbReference type="SMART" id="SM00091">
    <property type="entry name" value="PAS"/>
    <property type="match status" value="1"/>
</dbReference>
<sequence length="580" mass="66676">MFLQSYSVAVKEIMDKDIFFSDHKDDIQEVMDYIFKNNKKEVLVLKNKDLIGIVTIKDLYKILGKNISKLTIEEIMAKEIISVTIDETLYRVRSLMIENKIGRIPVFSNKKLVGIIREESMRDFFYKGVDEAEEAIQHIFDNIHEALCVLDNKGRVILWNKRSESLYGVKEEEIKGKYLKDHFPNAIDLKVFDTKESVKNLYHSPKEGYHVIISASPIFINGKLHGVVSTEKDISEIEELQIELKKAKDRLVELQKQIKNQEEDPFDRIIGHSKKIIGKKEIARQIAKTNVSVLITGESGTGKEEFAKAIHKHSGVTGNFVPVNCSAIPNELFESEFFGYEKGAFTGARKEGKLGFFEQANGGTLFLDEIGDMPISMQAKLLRVLQDKKIKKVGGEAFIPVNVRIISATNKNLLEMVKENSFREELYYRINVIGIELPSLKERKEDIVLFVDHFLKEICTENKKVIPKIHSDVMNFLVDYLWKGNIRELKNVVEYMAIMCKGDIITKELIPKYMIEESLNIKLETPSLDLNQTVELIEITMIKKALKEAEGNRLEASRLLNIPRTTLHSKMKKYNLYDYL</sequence>
<evidence type="ECO:0000256" key="4">
    <source>
        <dbReference type="ARBA" id="ARBA00023163"/>
    </source>
</evidence>
<dbReference type="NCBIfam" id="NF041552">
    <property type="entry name" value="TF_PrdR"/>
    <property type="match status" value="1"/>
</dbReference>
<reference evidence="10 11" key="1">
    <citation type="submission" date="2021-06" db="EMBL/GenBank/DDBJ databases">
        <authorList>
            <person name="Sun Q."/>
            <person name="Li D."/>
        </authorList>
    </citation>
    <scope>NUCLEOTIDE SEQUENCE [LARGE SCALE GENOMIC DNA]</scope>
    <source>
        <strain evidence="10 11">MSJ-40</strain>
    </source>
</reference>
<accession>A0ABS6E4F4</accession>
<dbReference type="Pfam" id="PF08448">
    <property type="entry name" value="PAS_4"/>
    <property type="match status" value="1"/>
</dbReference>
<organism evidence="10 11">
    <name type="scientific">Tissierella simiarum</name>
    <dbReference type="NCBI Taxonomy" id="2841534"/>
    <lineage>
        <taxon>Bacteria</taxon>
        <taxon>Bacillati</taxon>
        <taxon>Bacillota</taxon>
        <taxon>Tissierellia</taxon>
        <taxon>Tissierellales</taxon>
        <taxon>Tissierellaceae</taxon>
        <taxon>Tissierella</taxon>
    </lineage>
</organism>
<evidence type="ECO:0000259" key="8">
    <source>
        <dbReference type="PROSITE" id="PS50112"/>
    </source>
</evidence>
<feature type="domain" description="PAS" evidence="8">
    <location>
        <begin position="132"/>
        <end position="177"/>
    </location>
</feature>
<comment type="caution">
    <text evidence="10">The sequence shown here is derived from an EMBL/GenBank/DDBJ whole genome shotgun (WGS) entry which is preliminary data.</text>
</comment>
<dbReference type="InterPro" id="IPR000014">
    <property type="entry name" value="PAS"/>
</dbReference>
<dbReference type="Proteomes" id="UP000749471">
    <property type="component" value="Unassembled WGS sequence"/>
</dbReference>
<dbReference type="CDD" id="cd00009">
    <property type="entry name" value="AAA"/>
    <property type="match status" value="1"/>
</dbReference>
<dbReference type="CDD" id="cd00130">
    <property type="entry name" value="PAS"/>
    <property type="match status" value="1"/>
</dbReference>
<dbReference type="PROSITE" id="PS50045">
    <property type="entry name" value="SIGMA54_INTERACT_4"/>
    <property type="match status" value="1"/>
</dbReference>
<dbReference type="Pfam" id="PF02954">
    <property type="entry name" value="HTH_8"/>
    <property type="match status" value="1"/>
</dbReference>
<dbReference type="InterPro" id="IPR003593">
    <property type="entry name" value="AAA+_ATPase"/>
</dbReference>
<dbReference type="InterPro" id="IPR002078">
    <property type="entry name" value="Sigma_54_int"/>
</dbReference>
<evidence type="ECO:0000256" key="5">
    <source>
        <dbReference type="PROSITE-ProRule" id="PRU00703"/>
    </source>
</evidence>
<dbReference type="PROSITE" id="PS51371">
    <property type="entry name" value="CBS"/>
    <property type="match status" value="2"/>
</dbReference>
<name>A0ABS6E4F4_9FIRM</name>
<dbReference type="InterPro" id="IPR000644">
    <property type="entry name" value="CBS_dom"/>
</dbReference>
<dbReference type="PANTHER" id="PTHR32071:SF57">
    <property type="entry name" value="C4-DICARBOXYLATE TRANSPORT TRANSCRIPTIONAL REGULATORY PROTEIN DCTD"/>
    <property type="match status" value="1"/>
</dbReference>
<dbReference type="EMBL" id="JAHLPM010000005">
    <property type="protein sequence ID" value="MBU5437788.1"/>
    <property type="molecule type" value="Genomic_DNA"/>
</dbReference>
<evidence type="ECO:0000256" key="3">
    <source>
        <dbReference type="ARBA" id="ARBA00023015"/>
    </source>
</evidence>
<evidence type="ECO:0000256" key="2">
    <source>
        <dbReference type="ARBA" id="ARBA00022840"/>
    </source>
</evidence>
<proteinExistence type="predicted"/>
<feature type="domain" description="Sigma-54 factor interaction" evidence="7">
    <location>
        <begin position="269"/>
        <end position="498"/>
    </location>
</feature>
<dbReference type="SMART" id="SM00116">
    <property type="entry name" value="CBS"/>
    <property type="match status" value="2"/>
</dbReference>
<keyword evidence="3" id="KW-0805">Transcription regulation</keyword>
<dbReference type="InterPro" id="IPR058031">
    <property type="entry name" value="AAA_lid_NorR"/>
</dbReference>
<keyword evidence="4" id="KW-0804">Transcription</keyword>
<dbReference type="InterPro" id="IPR002197">
    <property type="entry name" value="HTH_Fis"/>
</dbReference>
<dbReference type="SMART" id="SM00382">
    <property type="entry name" value="AAA"/>
    <property type="match status" value="1"/>
</dbReference>
<dbReference type="PROSITE" id="PS00676">
    <property type="entry name" value="SIGMA54_INTERACT_2"/>
    <property type="match status" value="1"/>
</dbReference>
<feature type="domain" description="CBS" evidence="9">
    <location>
        <begin position="76"/>
        <end position="131"/>
    </location>
</feature>
<dbReference type="InterPro" id="IPR013656">
    <property type="entry name" value="PAS_4"/>
</dbReference>
<dbReference type="PROSITE" id="PS00675">
    <property type="entry name" value="SIGMA54_INTERACT_1"/>
    <property type="match status" value="1"/>
</dbReference>
<keyword evidence="11" id="KW-1185">Reference proteome</keyword>
<evidence type="ECO:0000259" key="7">
    <source>
        <dbReference type="PROSITE" id="PS50045"/>
    </source>
</evidence>
<dbReference type="InterPro" id="IPR025662">
    <property type="entry name" value="Sigma_54_int_dom_ATP-bd_1"/>
</dbReference>
<evidence type="ECO:0000256" key="1">
    <source>
        <dbReference type="ARBA" id="ARBA00022741"/>
    </source>
</evidence>
<keyword evidence="2" id="KW-0067">ATP-binding</keyword>
<dbReference type="Pfam" id="PF00158">
    <property type="entry name" value="Sigma54_activat"/>
    <property type="match status" value="1"/>
</dbReference>
<dbReference type="Pfam" id="PF00571">
    <property type="entry name" value="CBS"/>
    <property type="match status" value="2"/>
</dbReference>
<evidence type="ECO:0000313" key="10">
    <source>
        <dbReference type="EMBL" id="MBU5437788.1"/>
    </source>
</evidence>
<evidence type="ECO:0000256" key="6">
    <source>
        <dbReference type="SAM" id="Coils"/>
    </source>
</evidence>
<evidence type="ECO:0000313" key="11">
    <source>
        <dbReference type="Proteomes" id="UP000749471"/>
    </source>
</evidence>
<dbReference type="NCBIfam" id="TIGR00229">
    <property type="entry name" value="sensory_box"/>
    <property type="match status" value="1"/>
</dbReference>
<protein>
    <submittedName>
        <fullName evidence="10">Sigma 54-interacting transcriptional regulator</fullName>
    </submittedName>
</protein>
<feature type="domain" description="CBS" evidence="9">
    <location>
        <begin position="14"/>
        <end position="70"/>
    </location>
</feature>
<gene>
    <name evidence="10" type="ORF">KQI42_07200</name>
</gene>
<keyword evidence="5" id="KW-0129">CBS domain</keyword>
<dbReference type="RefSeq" id="WP_216518269.1">
    <property type="nucleotide sequence ID" value="NZ_JAHLPM010000005.1"/>
</dbReference>
<feature type="coiled-coil region" evidence="6">
    <location>
        <begin position="230"/>
        <end position="264"/>
    </location>
</feature>
<dbReference type="InterPro" id="IPR048106">
    <property type="entry name" value="PrdR-like"/>
</dbReference>
<dbReference type="Pfam" id="PF25601">
    <property type="entry name" value="AAA_lid_14"/>
    <property type="match status" value="1"/>
</dbReference>
<evidence type="ECO:0000259" key="9">
    <source>
        <dbReference type="PROSITE" id="PS51371"/>
    </source>
</evidence>